<dbReference type="PROSITE" id="PS50921">
    <property type="entry name" value="ANTAR"/>
    <property type="match status" value="1"/>
</dbReference>
<feature type="domain" description="ANTAR" evidence="1">
    <location>
        <begin position="365"/>
        <end position="426"/>
    </location>
</feature>
<evidence type="ECO:0000313" key="3">
    <source>
        <dbReference type="Proteomes" id="UP001595798"/>
    </source>
</evidence>
<sequence>MMSAAKQSPNPSQRPRATDYLIASKRCELRNLERFLQMGKLVLSVGNLIHELQRERGASNVFLGSGGRRFSGELADMIDSTLRQQEAFEHELMEIQCELTQDPASTSLLNSLAAALHGLESLPALRQQVRRQSISAEAAIDAYIDRIRHLLTVVFEAAETVVDPTIAGMMVAMVNLMQGKEMAGQERAVGSLGFSRGHFDHALSQRIMHLIDAQERAFPVFERFADEEIRALWKRHNREDFWQELKHLRGLACSVGRYRELDTDLADQWFDLMTARIDELKKIEGVLEDHFHRRCIARYTEARNALTHEQNLMESLDDSGHAPDPVLVVCSSESGGETSQYRSDGMGQKLGRSVFDLVQQQALRLEQLSGELRVARDALEDRRTLEKAVLLLMKHHQISDDEAHKQLRKVAMDQGRKLTEVARSVLEMTDLLR</sequence>
<keyword evidence="3" id="KW-1185">Reference proteome</keyword>
<evidence type="ECO:0000259" key="1">
    <source>
        <dbReference type="PROSITE" id="PS50921"/>
    </source>
</evidence>
<accession>A0ABV8QMM8</accession>
<comment type="caution">
    <text evidence="2">The sequence shown here is derived from an EMBL/GenBank/DDBJ whole genome shotgun (WGS) entry which is preliminary data.</text>
</comment>
<dbReference type="Pfam" id="PF03861">
    <property type="entry name" value="ANTAR"/>
    <property type="match status" value="1"/>
</dbReference>
<organism evidence="2 3">
    <name type="scientific">Marinobacter lacisalsi</name>
    <dbReference type="NCBI Taxonomy" id="475979"/>
    <lineage>
        <taxon>Bacteria</taxon>
        <taxon>Pseudomonadati</taxon>
        <taxon>Pseudomonadota</taxon>
        <taxon>Gammaproteobacteria</taxon>
        <taxon>Pseudomonadales</taxon>
        <taxon>Marinobacteraceae</taxon>
        <taxon>Marinobacter</taxon>
    </lineage>
</organism>
<dbReference type="InterPro" id="IPR005561">
    <property type="entry name" value="ANTAR"/>
</dbReference>
<protein>
    <submittedName>
        <fullName evidence="2">Nitrate- and nitrite sensing domain-containing protein</fullName>
    </submittedName>
</protein>
<name>A0ABV8QMM8_9GAMM</name>
<dbReference type="EMBL" id="JBHSDI010000063">
    <property type="protein sequence ID" value="MFC4261063.1"/>
    <property type="molecule type" value="Genomic_DNA"/>
</dbReference>
<dbReference type="Proteomes" id="UP001595798">
    <property type="component" value="Unassembled WGS sequence"/>
</dbReference>
<reference evidence="3" key="1">
    <citation type="journal article" date="2019" name="Int. J. Syst. Evol. Microbiol.">
        <title>The Global Catalogue of Microorganisms (GCM) 10K type strain sequencing project: providing services to taxonomists for standard genome sequencing and annotation.</title>
        <authorList>
            <consortium name="The Broad Institute Genomics Platform"/>
            <consortium name="The Broad Institute Genome Sequencing Center for Infectious Disease"/>
            <person name="Wu L."/>
            <person name="Ma J."/>
        </authorList>
    </citation>
    <scope>NUCLEOTIDE SEQUENCE [LARGE SCALE GENOMIC DNA]</scope>
    <source>
        <strain evidence="3">CECT 7297</strain>
    </source>
</reference>
<dbReference type="Pfam" id="PF08376">
    <property type="entry name" value="NIT"/>
    <property type="match status" value="1"/>
</dbReference>
<dbReference type="InterPro" id="IPR011006">
    <property type="entry name" value="CheY-like_superfamily"/>
</dbReference>
<dbReference type="Gene3D" id="1.10.10.10">
    <property type="entry name" value="Winged helix-like DNA-binding domain superfamily/Winged helix DNA-binding domain"/>
    <property type="match status" value="1"/>
</dbReference>
<gene>
    <name evidence="2" type="ORF">ACFOZ5_18740</name>
</gene>
<dbReference type="SMART" id="SM01012">
    <property type="entry name" value="ANTAR"/>
    <property type="match status" value="1"/>
</dbReference>
<dbReference type="SUPFAM" id="SSF52172">
    <property type="entry name" value="CheY-like"/>
    <property type="match status" value="1"/>
</dbReference>
<dbReference type="InterPro" id="IPR013587">
    <property type="entry name" value="Nitrate/nitrite_sensing"/>
</dbReference>
<dbReference type="RefSeq" id="WP_379890221.1">
    <property type="nucleotide sequence ID" value="NZ_JBHSDI010000063.1"/>
</dbReference>
<evidence type="ECO:0000313" key="2">
    <source>
        <dbReference type="EMBL" id="MFC4261063.1"/>
    </source>
</evidence>
<proteinExistence type="predicted"/>
<dbReference type="InterPro" id="IPR036388">
    <property type="entry name" value="WH-like_DNA-bd_sf"/>
</dbReference>